<comment type="caution">
    <text evidence="1">The sequence shown here is derived from an EMBL/GenBank/DDBJ whole genome shotgun (WGS) entry which is preliminary data.</text>
</comment>
<dbReference type="Proteomes" id="UP000571554">
    <property type="component" value="Unassembled WGS sequence"/>
</dbReference>
<dbReference type="AlphaFoldDB" id="A0A7W9WRH9"/>
<protein>
    <submittedName>
        <fullName evidence="1">Uncharacterized protein</fullName>
    </submittedName>
</protein>
<organism evidence="1 2">
    <name type="scientific">Paraburkholderia bannensis</name>
    <dbReference type="NCBI Taxonomy" id="765414"/>
    <lineage>
        <taxon>Bacteria</taxon>
        <taxon>Pseudomonadati</taxon>
        <taxon>Pseudomonadota</taxon>
        <taxon>Betaproteobacteria</taxon>
        <taxon>Burkholderiales</taxon>
        <taxon>Burkholderiaceae</taxon>
        <taxon>Paraburkholderia</taxon>
    </lineage>
</organism>
<reference evidence="1 2" key="1">
    <citation type="submission" date="2020-08" db="EMBL/GenBank/DDBJ databases">
        <title>Above-ground endophytic microbial communities from plants in different locations in the United States.</title>
        <authorList>
            <person name="Frank C."/>
        </authorList>
    </citation>
    <scope>NUCLEOTIDE SEQUENCE [LARGE SCALE GENOMIC DNA]</scope>
    <source>
        <strain evidence="1 2">WP4_2_2</strain>
    </source>
</reference>
<evidence type="ECO:0000313" key="1">
    <source>
        <dbReference type="EMBL" id="MBB6101232.1"/>
    </source>
</evidence>
<sequence length="138" mass="15565">MEVKLGRVSWEDLQLIRVASSTGSNRSEPIKEITRKFIDGLAKAIDMETRAKEFDGNDLNGSVILSIDLKIEPYKRLDFKIPTKRISLKELDELANERKRRAIEEEARLKRIAEQIEAGQQDIAGLPLTGGANCIRCV</sequence>
<accession>A0A7W9WRH9</accession>
<name>A0A7W9WRH9_9BURK</name>
<gene>
    <name evidence="1" type="ORF">F4827_001058</name>
</gene>
<proteinExistence type="predicted"/>
<dbReference type="RefSeq" id="WP_183722467.1">
    <property type="nucleotide sequence ID" value="NZ_JACHBW010000002.1"/>
</dbReference>
<dbReference type="EMBL" id="JACHBW010000002">
    <property type="protein sequence ID" value="MBB6101232.1"/>
    <property type="molecule type" value="Genomic_DNA"/>
</dbReference>
<evidence type="ECO:0000313" key="2">
    <source>
        <dbReference type="Proteomes" id="UP000571554"/>
    </source>
</evidence>
<keyword evidence="2" id="KW-1185">Reference proteome</keyword>